<reference evidence="6" key="1">
    <citation type="submission" date="2020-09" db="EMBL/GenBank/DDBJ databases">
        <title>Iningainema tapete sp. nov. (Scytonemataceae, Cyanobacteria) from greenhouses in central Florida (USA) produces two types of nodularin with biosynthetic potential for microcystin-LR and anabaenopeptins.</title>
        <authorList>
            <person name="Berthold D.E."/>
            <person name="Lefler F.W."/>
            <person name="Huang I.-S."/>
            <person name="Abdulla H."/>
            <person name="Zimba P.V."/>
            <person name="Laughinghouse H.D. IV."/>
        </authorList>
    </citation>
    <scope>NUCLEOTIDE SEQUENCE</scope>
    <source>
        <strain evidence="6">BLCCT55</strain>
    </source>
</reference>
<keyword evidence="7" id="KW-1185">Reference proteome</keyword>
<dbReference type="PANTHER" id="PTHR10272:SF13">
    <property type="entry name" value="POLY(ETHYLENE TEREPHTHALATE) HYDROLASE"/>
    <property type="match status" value="1"/>
</dbReference>
<keyword evidence="3" id="KW-0443">Lipid metabolism</keyword>
<dbReference type="GO" id="GO:0003847">
    <property type="term" value="F:1-alkyl-2-acetylglycerophosphocholine esterase activity"/>
    <property type="evidence" value="ECO:0007669"/>
    <property type="project" value="TreeGrafter"/>
</dbReference>
<protein>
    <submittedName>
        <fullName evidence="6">Alpha/beta hydrolase</fullName>
    </submittedName>
</protein>
<dbReference type="Proteomes" id="UP000629098">
    <property type="component" value="Unassembled WGS sequence"/>
</dbReference>
<dbReference type="InterPro" id="IPR010802">
    <property type="entry name" value="DUF1400"/>
</dbReference>
<evidence type="ECO:0000256" key="2">
    <source>
        <dbReference type="ARBA" id="ARBA00022963"/>
    </source>
</evidence>
<dbReference type="AlphaFoldDB" id="A0A8J7BZG0"/>
<dbReference type="Pfam" id="PF07176">
    <property type="entry name" value="DUF1400"/>
    <property type="match status" value="1"/>
</dbReference>
<evidence type="ECO:0000256" key="4">
    <source>
        <dbReference type="SAM" id="MobiDB-lite"/>
    </source>
</evidence>
<dbReference type="GO" id="GO:0016042">
    <property type="term" value="P:lipid catabolic process"/>
    <property type="evidence" value="ECO:0007669"/>
    <property type="project" value="UniProtKB-KW"/>
</dbReference>
<evidence type="ECO:0000259" key="5">
    <source>
        <dbReference type="Pfam" id="PF07176"/>
    </source>
</evidence>
<dbReference type="SUPFAM" id="SSF53474">
    <property type="entry name" value="alpha/beta-Hydrolases"/>
    <property type="match status" value="1"/>
</dbReference>
<evidence type="ECO:0000313" key="6">
    <source>
        <dbReference type="EMBL" id="MBD2777587.1"/>
    </source>
</evidence>
<proteinExistence type="predicted"/>
<name>A0A8J7BZG0_9CYAN</name>
<keyword evidence="2" id="KW-0442">Lipid degradation</keyword>
<dbReference type="Gene3D" id="3.40.50.1820">
    <property type="entry name" value="alpha/beta hydrolase"/>
    <property type="match status" value="1"/>
</dbReference>
<feature type="domain" description="DUF1400" evidence="5">
    <location>
        <begin position="67"/>
        <end position="193"/>
    </location>
</feature>
<sequence length="593" mass="65723">MARHKNQTGFDSKVLPGVTQHQPCDRSTSNLLKGSRTRKQHKLQTVLGAFTFGVLSNLVITTPGLGAEQIAFYYPPFGEFTLSTRSLEIFAKEGKITSEFGFYAKRIKPEQLAQLRELLGKRFEVTPTLVSQFTYSRIGENLLQRMGELLKTEKSQNGFYALRGALILSAATPEGLTLVNVIRRYPSRSIRLNLGGTQEIIGNLADLLKRRDAVVFIVKQTAEAEAANSPKIDFSQQPDLRRAGSFRWQKKNIEMDDRARERRFAVDLYLPQTQTPSSGFPLIVISHGVAENRETFAYVAQHLTSYGFAAAVLEHPGSDAKRFQQYFSGLAGPPEANELINRPLDVKFVLDELQRLSSEDPTIKGQLNLQQVGALGHSLGGYTALALAGASIDFQQVRKDCYPNRSLNLSVFLQCRAGELPPGSYPIQDPRIKAVMAINPLNSTILGQKGISQIQVPVMLVGGSQDIVTPAVPEQIRPFTWLSTRNKYLVLMENGTHFSTLDKLDTGENVLPVPPSLIGPDPAIARPYVNALSLAFFQTHLLNRQEYRPYLSASYAQFISKSPLNLSLVQSFSAEMLAPIYDGTYQQSAQGTR</sequence>
<accession>A0A8J7BZG0</accession>
<feature type="region of interest" description="Disordered" evidence="4">
    <location>
        <begin position="1"/>
        <end position="35"/>
    </location>
</feature>
<dbReference type="RefSeq" id="WP_190836640.1">
    <property type="nucleotide sequence ID" value="NZ_CAWPPI010000110.1"/>
</dbReference>
<evidence type="ECO:0000313" key="7">
    <source>
        <dbReference type="Proteomes" id="UP000629098"/>
    </source>
</evidence>
<evidence type="ECO:0000256" key="3">
    <source>
        <dbReference type="ARBA" id="ARBA00023098"/>
    </source>
</evidence>
<evidence type="ECO:0000256" key="1">
    <source>
        <dbReference type="ARBA" id="ARBA00022801"/>
    </source>
</evidence>
<organism evidence="6 7">
    <name type="scientific">Iningainema tapete BLCC-T55</name>
    <dbReference type="NCBI Taxonomy" id="2748662"/>
    <lineage>
        <taxon>Bacteria</taxon>
        <taxon>Bacillati</taxon>
        <taxon>Cyanobacteriota</taxon>
        <taxon>Cyanophyceae</taxon>
        <taxon>Nostocales</taxon>
        <taxon>Scytonemataceae</taxon>
        <taxon>Iningainema tapete</taxon>
    </lineage>
</organism>
<dbReference type="EMBL" id="JACXAE010000110">
    <property type="protein sequence ID" value="MBD2777587.1"/>
    <property type="molecule type" value="Genomic_DNA"/>
</dbReference>
<gene>
    <name evidence="6" type="ORF">ICL16_37480</name>
</gene>
<dbReference type="InterPro" id="IPR029058">
    <property type="entry name" value="AB_hydrolase_fold"/>
</dbReference>
<dbReference type="PANTHER" id="PTHR10272">
    <property type="entry name" value="PLATELET-ACTIVATING FACTOR ACETYLHYDROLASE"/>
    <property type="match status" value="1"/>
</dbReference>
<feature type="compositionally biased region" description="Polar residues" evidence="4">
    <location>
        <begin position="19"/>
        <end position="32"/>
    </location>
</feature>
<keyword evidence="1 6" id="KW-0378">Hydrolase</keyword>
<dbReference type="Pfam" id="PF03403">
    <property type="entry name" value="PAF-AH_p_II"/>
    <property type="match status" value="1"/>
</dbReference>
<comment type="caution">
    <text evidence="6">The sequence shown here is derived from an EMBL/GenBank/DDBJ whole genome shotgun (WGS) entry which is preliminary data.</text>
</comment>